<dbReference type="Proteomes" id="UP000054007">
    <property type="component" value="Unassembled WGS sequence"/>
</dbReference>
<dbReference type="PANTHER" id="PTHR35585">
    <property type="entry name" value="HHE DOMAIN PROTEIN (AFU_ORTHOLOGUE AFUA_4G00730)"/>
    <property type="match status" value="1"/>
</dbReference>
<evidence type="ECO:0000313" key="4">
    <source>
        <dbReference type="Proteomes" id="UP000054007"/>
    </source>
</evidence>
<accession>A0A0D7BI19</accession>
<feature type="region of interest" description="Disordered" evidence="1">
    <location>
        <begin position="112"/>
        <end position="159"/>
    </location>
</feature>
<name>A0A0D7BI19_9AGAR</name>
<dbReference type="PANTHER" id="PTHR35585:SF1">
    <property type="entry name" value="HHE DOMAIN PROTEIN (AFU_ORTHOLOGUE AFUA_4G00730)"/>
    <property type="match status" value="1"/>
</dbReference>
<protein>
    <recommendedName>
        <fullName evidence="2">Hemerythrin-like domain-containing protein</fullName>
    </recommendedName>
</protein>
<organism evidence="3 4">
    <name type="scientific">Cylindrobasidium torrendii FP15055 ss-10</name>
    <dbReference type="NCBI Taxonomy" id="1314674"/>
    <lineage>
        <taxon>Eukaryota</taxon>
        <taxon>Fungi</taxon>
        <taxon>Dikarya</taxon>
        <taxon>Basidiomycota</taxon>
        <taxon>Agaricomycotina</taxon>
        <taxon>Agaricomycetes</taxon>
        <taxon>Agaricomycetidae</taxon>
        <taxon>Agaricales</taxon>
        <taxon>Marasmiineae</taxon>
        <taxon>Physalacriaceae</taxon>
        <taxon>Cylindrobasidium</taxon>
    </lineage>
</organism>
<dbReference type="InterPro" id="IPR012312">
    <property type="entry name" value="Hemerythrin-like"/>
</dbReference>
<evidence type="ECO:0000313" key="3">
    <source>
        <dbReference type="EMBL" id="KIY69870.1"/>
    </source>
</evidence>
<dbReference type="Pfam" id="PF01814">
    <property type="entry name" value="Hemerythrin"/>
    <property type="match status" value="1"/>
</dbReference>
<feature type="domain" description="Hemerythrin-like" evidence="2">
    <location>
        <begin position="4"/>
        <end position="122"/>
    </location>
</feature>
<gene>
    <name evidence="3" type="ORF">CYLTODRAFT_348675</name>
</gene>
<dbReference type="STRING" id="1314674.A0A0D7BI19"/>
<dbReference type="Gene3D" id="1.20.120.520">
    <property type="entry name" value="nmb1532 protein domain like"/>
    <property type="match status" value="1"/>
</dbReference>
<evidence type="ECO:0000256" key="1">
    <source>
        <dbReference type="SAM" id="MobiDB-lite"/>
    </source>
</evidence>
<proteinExistence type="predicted"/>
<dbReference type="OrthoDB" id="9983919at2759"/>
<keyword evidence="4" id="KW-1185">Reference proteome</keyword>
<dbReference type="EMBL" id="KN880477">
    <property type="protein sequence ID" value="KIY69870.1"/>
    <property type="molecule type" value="Genomic_DNA"/>
</dbReference>
<feature type="compositionally biased region" description="Basic and acidic residues" evidence="1">
    <location>
        <begin position="112"/>
        <end position="125"/>
    </location>
</feature>
<dbReference type="AlphaFoldDB" id="A0A0D7BI19"/>
<reference evidence="3 4" key="1">
    <citation type="journal article" date="2015" name="Fungal Genet. Biol.">
        <title>Evolution of novel wood decay mechanisms in Agaricales revealed by the genome sequences of Fistulina hepatica and Cylindrobasidium torrendii.</title>
        <authorList>
            <person name="Floudas D."/>
            <person name="Held B.W."/>
            <person name="Riley R."/>
            <person name="Nagy L.G."/>
            <person name="Koehler G."/>
            <person name="Ransdell A.S."/>
            <person name="Younus H."/>
            <person name="Chow J."/>
            <person name="Chiniquy J."/>
            <person name="Lipzen A."/>
            <person name="Tritt A."/>
            <person name="Sun H."/>
            <person name="Haridas S."/>
            <person name="LaButti K."/>
            <person name="Ohm R.A."/>
            <person name="Kues U."/>
            <person name="Blanchette R.A."/>
            <person name="Grigoriev I.V."/>
            <person name="Minto R.E."/>
            <person name="Hibbett D.S."/>
        </authorList>
    </citation>
    <scope>NUCLEOTIDE SEQUENCE [LARGE SCALE GENOMIC DNA]</scope>
    <source>
        <strain evidence="3 4">FP15055 ss-10</strain>
    </source>
</reference>
<evidence type="ECO:0000259" key="2">
    <source>
        <dbReference type="Pfam" id="PF01814"/>
    </source>
</evidence>
<sequence>MSTLTDKIKEDHQEMYEYYDNYAKAKGNVDEQARWSRQLTWEVARHAVGEEIVVYPLMEKYMGDLGLKLANEDREQHQDVKQWLYELESIKPGTAEHEMQLKKIMDHLHDHNDSEEVNDLPRLEPHLGTQGSKDAAASFSRTKKFVPTRAHPSAPNKPPYETLAGFLALPVDRLKDLFSAFPTEEMKAKATSS</sequence>